<keyword evidence="1" id="KW-1133">Transmembrane helix</keyword>
<feature type="transmembrane region" description="Helical" evidence="1">
    <location>
        <begin position="234"/>
        <end position="252"/>
    </location>
</feature>
<feature type="transmembrane region" description="Helical" evidence="1">
    <location>
        <begin position="136"/>
        <end position="163"/>
    </location>
</feature>
<protein>
    <submittedName>
        <fullName evidence="2">Transporter</fullName>
    </submittedName>
</protein>
<organism evidence="2 3">
    <name type="scientific">Streptomyces globosus</name>
    <dbReference type="NCBI Taxonomy" id="68209"/>
    <lineage>
        <taxon>Bacteria</taxon>
        <taxon>Bacillati</taxon>
        <taxon>Actinomycetota</taxon>
        <taxon>Actinomycetes</taxon>
        <taxon>Kitasatosporales</taxon>
        <taxon>Streptomycetaceae</taxon>
        <taxon>Streptomyces</taxon>
    </lineage>
</organism>
<sequence>MVGVFFGLKLALLRSSLRRSTGRAVGFVAGASIALAGACYTAAGLAGNHGGERAADVTVLAFTGLAVAWLALPVSFGAGGDESADPTRLAVLPVRPRRLIAGATVSALIGPGPLCTLIVITGAVAGAADGAFDSAVGAAAAVLAVPLMLLLCVVASRAVLAAFARALTGRRGKDAAALGGVLAAVGGYAAYLLLTTAGSVPALPPVVARVLRWAPPGWPADAVRAAAEGRTGTALLELAGTAVLIGLLMVWWHASLARLMTTADASTAQAVKVRAGQGTGPRARLLASSRSLLVAHHQFGAFLRAPRHRMTMIAAFAYALLFPVVMVPVGAKTPYVVVGGAWVFGLTVPGVLFALDGSAIWTNVATLRTAAQARAELVGRMLPQLALIAPWLTAVAVGIALGTGRTDQLAPALGITFALLGVTFAMGMVISVYHPYPYPEDPFSVSAPGQSGGYHLANFLSSMLGSVVIAPVIAGAFLLDGTASSWLLLPIGTAYGLLAAALTLRVMGQRLFERAPEILAVLRMS</sequence>
<dbReference type="EMBL" id="CP030862">
    <property type="protein sequence ID" value="AXE23469.1"/>
    <property type="molecule type" value="Genomic_DNA"/>
</dbReference>
<evidence type="ECO:0000313" key="2">
    <source>
        <dbReference type="EMBL" id="AXE23469.1"/>
    </source>
</evidence>
<feature type="transmembrane region" description="Helical" evidence="1">
    <location>
        <begin position="175"/>
        <end position="194"/>
    </location>
</feature>
<feature type="transmembrane region" description="Helical" evidence="1">
    <location>
        <begin position="454"/>
        <end position="479"/>
    </location>
</feature>
<keyword evidence="3" id="KW-1185">Reference proteome</keyword>
<dbReference type="RefSeq" id="WP_114054650.1">
    <property type="nucleotide sequence ID" value="NZ_CP030862.1"/>
</dbReference>
<feature type="transmembrane region" description="Helical" evidence="1">
    <location>
        <begin position="310"/>
        <end position="329"/>
    </location>
</feature>
<keyword evidence="1" id="KW-0472">Membrane</keyword>
<feature type="transmembrane region" description="Helical" evidence="1">
    <location>
        <begin position="57"/>
        <end position="78"/>
    </location>
</feature>
<feature type="transmembrane region" description="Helical" evidence="1">
    <location>
        <begin position="99"/>
        <end position="124"/>
    </location>
</feature>
<evidence type="ECO:0000313" key="3">
    <source>
        <dbReference type="Proteomes" id="UP000252004"/>
    </source>
</evidence>
<feature type="transmembrane region" description="Helical" evidence="1">
    <location>
        <begin position="385"/>
        <end position="403"/>
    </location>
</feature>
<accession>A0A344TXU8</accession>
<dbReference type="KEGG" id="sgz:C0216_08315"/>
<proteinExistence type="predicted"/>
<reference evidence="2 3" key="1">
    <citation type="submission" date="2018-01" db="EMBL/GenBank/DDBJ databases">
        <title>Draft genome Sequence of streptomyces globosus LZH-48.</title>
        <authorList>
            <person name="Ran K."/>
            <person name="Li Z."/>
            <person name="Wei S."/>
            <person name="Dong R."/>
        </authorList>
    </citation>
    <scope>NUCLEOTIDE SEQUENCE [LARGE SCALE GENOMIC DNA]</scope>
    <source>
        <strain evidence="2 3">LZH-48</strain>
    </source>
</reference>
<evidence type="ECO:0000256" key="1">
    <source>
        <dbReference type="SAM" id="Phobius"/>
    </source>
</evidence>
<dbReference type="OrthoDB" id="4334618at2"/>
<name>A0A344TXU8_9ACTN</name>
<keyword evidence="1" id="KW-0812">Transmembrane</keyword>
<dbReference type="AlphaFoldDB" id="A0A344TXU8"/>
<gene>
    <name evidence="2" type="ORF">C0216_08315</name>
</gene>
<feature type="transmembrane region" description="Helical" evidence="1">
    <location>
        <begin position="24"/>
        <end position="45"/>
    </location>
</feature>
<dbReference type="Proteomes" id="UP000252004">
    <property type="component" value="Chromosome"/>
</dbReference>
<feature type="transmembrane region" description="Helical" evidence="1">
    <location>
        <begin position="485"/>
        <end position="504"/>
    </location>
</feature>
<feature type="transmembrane region" description="Helical" evidence="1">
    <location>
        <begin position="409"/>
        <end position="433"/>
    </location>
</feature>
<feature type="transmembrane region" description="Helical" evidence="1">
    <location>
        <begin position="341"/>
        <end position="364"/>
    </location>
</feature>